<feature type="non-terminal residue" evidence="3">
    <location>
        <position position="130"/>
    </location>
</feature>
<comment type="similarity">
    <text evidence="1">Belongs to the complex I 30 kDa subunit family.</text>
</comment>
<protein>
    <recommendedName>
        <fullName evidence="2">NADH:ubiquinone oxidoreductase 30kDa subunit domain-containing protein</fullName>
    </recommendedName>
</protein>
<dbReference type="Gene3D" id="3.30.460.80">
    <property type="entry name" value="NADH:ubiquinone oxidoreductase, 30kDa subunit"/>
    <property type="match status" value="1"/>
</dbReference>
<dbReference type="InterPro" id="IPR037232">
    <property type="entry name" value="NADH_quin_OxRdtase_su_C/D-like"/>
</dbReference>
<sequence length="130" mass="14891">MLDDFLDVLKEFDPQAGALDDIPQVSIDKKHTLDACRLMKDDPRVGAQMLLCLSCVDYTEYFQMVYVLQSLRPERTLVLRTDIPYSDATIPSVTSVWRAADWYEREAHDLFGVSFDGHPDLSPLLLYEGF</sequence>
<dbReference type="AlphaFoldDB" id="A0A383AXZ2"/>
<evidence type="ECO:0000259" key="2">
    <source>
        <dbReference type="Pfam" id="PF00329"/>
    </source>
</evidence>
<dbReference type="EMBL" id="UINC01195818">
    <property type="protein sequence ID" value="SVE12562.1"/>
    <property type="molecule type" value="Genomic_DNA"/>
</dbReference>
<dbReference type="SUPFAM" id="SSF143243">
    <property type="entry name" value="Nqo5-like"/>
    <property type="match status" value="1"/>
</dbReference>
<proteinExistence type="inferred from homology"/>
<feature type="domain" description="NADH:ubiquinone oxidoreductase 30kDa subunit" evidence="2">
    <location>
        <begin position="25"/>
        <end position="130"/>
    </location>
</feature>
<dbReference type="Pfam" id="PF00329">
    <property type="entry name" value="Complex1_30kDa"/>
    <property type="match status" value="1"/>
</dbReference>
<dbReference type="PANTHER" id="PTHR10884">
    <property type="entry name" value="NADH DEHYDROGENASE UBIQUINONE IRON-SULFUR PROTEIN 3"/>
    <property type="match status" value="1"/>
</dbReference>
<evidence type="ECO:0000256" key="1">
    <source>
        <dbReference type="ARBA" id="ARBA00007569"/>
    </source>
</evidence>
<organism evidence="3">
    <name type="scientific">marine metagenome</name>
    <dbReference type="NCBI Taxonomy" id="408172"/>
    <lineage>
        <taxon>unclassified sequences</taxon>
        <taxon>metagenomes</taxon>
        <taxon>ecological metagenomes</taxon>
    </lineage>
</organism>
<reference evidence="3" key="1">
    <citation type="submission" date="2018-05" db="EMBL/GenBank/DDBJ databases">
        <authorList>
            <person name="Lanie J.A."/>
            <person name="Ng W.-L."/>
            <person name="Kazmierczak K.M."/>
            <person name="Andrzejewski T.M."/>
            <person name="Davidsen T.M."/>
            <person name="Wayne K.J."/>
            <person name="Tettelin H."/>
            <person name="Glass J.I."/>
            <person name="Rusch D."/>
            <person name="Podicherti R."/>
            <person name="Tsui H.-C.T."/>
            <person name="Winkler M.E."/>
        </authorList>
    </citation>
    <scope>NUCLEOTIDE SEQUENCE</scope>
</reference>
<dbReference type="PANTHER" id="PTHR10884:SF14">
    <property type="entry name" value="NADH DEHYDROGENASE [UBIQUINONE] IRON-SULFUR PROTEIN 3, MITOCHONDRIAL"/>
    <property type="match status" value="1"/>
</dbReference>
<accession>A0A383AXZ2</accession>
<dbReference type="GO" id="GO:0008137">
    <property type="term" value="F:NADH dehydrogenase (ubiquinone) activity"/>
    <property type="evidence" value="ECO:0007669"/>
    <property type="project" value="InterPro"/>
</dbReference>
<dbReference type="InterPro" id="IPR001268">
    <property type="entry name" value="NADH_UbQ_OxRdtase_30kDa_su"/>
</dbReference>
<gene>
    <name evidence="3" type="ORF">METZ01_LOCUS465416</name>
</gene>
<evidence type="ECO:0000313" key="3">
    <source>
        <dbReference type="EMBL" id="SVE12562.1"/>
    </source>
</evidence>
<name>A0A383AXZ2_9ZZZZ</name>